<dbReference type="Gene3D" id="1.10.287.130">
    <property type="match status" value="1"/>
</dbReference>
<keyword evidence="6" id="KW-0067">ATP-binding</keyword>
<keyword evidence="6" id="KW-0547">Nucleotide-binding</keyword>
<dbReference type="Pfam" id="PF02518">
    <property type="entry name" value="HATPase_c"/>
    <property type="match status" value="1"/>
</dbReference>
<dbReference type="SUPFAM" id="SSF47384">
    <property type="entry name" value="Homodimeric domain of signal transducing histidine kinase"/>
    <property type="match status" value="1"/>
</dbReference>
<dbReference type="SMART" id="SM00387">
    <property type="entry name" value="HATPase_c"/>
    <property type="match status" value="1"/>
</dbReference>
<evidence type="ECO:0000256" key="1">
    <source>
        <dbReference type="ARBA" id="ARBA00000085"/>
    </source>
</evidence>
<comment type="caution">
    <text evidence="6">The sequence shown here is derived from an EMBL/GenBank/DDBJ whole genome shotgun (WGS) entry which is preliminary data.</text>
</comment>
<accession>A0ABV7LXC5</accession>
<dbReference type="PROSITE" id="PS50109">
    <property type="entry name" value="HIS_KIN"/>
    <property type="match status" value="1"/>
</dbReference>
<dbReference type="SUPFAM" id="SSF55874">
    <property type="entry name" value="ATPase domain of HSP90 chaperone/DNA topoisomerase II/histidine kinase"/>
    <property type="match status" value="1"/>
</dbReference>
<keyword evidence="4" id="KW-0175">Coiled coil</keyword>
<keyword evidence="3" id="KW-0597">Phosphoprotein</keyword>
<name>A0ABV7LXC5_9GAMM</name>
<dbReference type="InterPro" id="IPR005467">
    <property type="entry name" value="His_kinase_dom"/>
</dbReference>
<dbReference type="InterPro" id="IPR003661">
    <property type="entry name" value="HisK_dim/P_dom"/>
</dbReference>
<sequence>MNADGHEEALRAEIVRLNKIVQSLMDRAERDMSNQGSTFGLFQSTIVLEGQVRNRTRDLEAALRENEKMTRALQNAKERLEGEKEAQRQLLLKLEEAHVQLLQSEKLASIGQLAAGVAHEINNPIGFINSNLGTLSEYASALLKLIETYEMGEALLRANPELSARLDDVKKEADIAFAREDILSLIDESIEGTQRVRDIVQSLRDFSRPGEMGWEIVDVQQGINSTLNVVRNEVKHKAEVVLEYGDLPPVECLPSQLNQVVMNLVVNAAQAIPDYGNITIRTSSDGDRIAIAVTDTGSGMAAETCAKVFDPFFTTKPVGKGTGLGLSVSYSIIERHNGHIDVQSEPGVGTTFTVILPIRQTPTTERDDLSSGAG</sequence>
<gene>
    <name evidence="6" type="ORF">ACFOEV_21935</name>
</gene>
<feature type="coiled-coil region" evidence="4">
    <location>
        <begin position="59"/>
        <end position="97"/>
    </location>
</feature>
<reference evidence="7" key="1">
    <citation type="journal article" date="2019" name="Int. J. Syst. Evol. Microbiol.">
        <title>The Global Catalogue of Microorganisms (GCM) 10K type strain sequencing project: providing services to taxonomists for standard genome sequencing and annotation.</title>
        <authorList>
            <consortium name="The Broad Institute Genomics Platform"/>
            <consortium name="The Broad Institute Genome Sequencing Center for Infectious Disease"/>
            <person name="Wu L."/>
            <person name="Ma J."/>
        </authorList>
    </citation>
    <scope>NUCLEOTIDE SEQUENCE [LARGE SCALE GENOMIC DNA]</scope>
    <source>
        <strain evidence="7">CECT 7698</strain>
    </source>
</reference>
<dbReference type="Proteomes" id="UP001595579">
    <property type="component" value="Unassembled WGS sequence"/>
</dbReference>
<protein>
    <recommendedName>
        <fullName evidence="2">histidine kinase</fullName>
        <ecNumber evidence="2">2.7.13.3</ecNumber>
    </recommendedName>
</protein>
<organism evidence="6 7">
    <name type="scientific">Litchfieldella rifensis</name>
    <dbReference type="NCBI Taxonomy" id="762643"/>
    <lineage>
        <taxon>Bacteria</taxon>
        <taxon>Pseudomonadati</taxon>
        <taxon>Pseudomonadota</taxon>
        <taxon>Gammaproteobacteria</taxon>
        <taxon>Oceanospirillales</taxon>
        <taxon>Halomonadaceae</taxon>
        <taxon>Litchfieldella</taxon>
    </lineage>
</organism>
<dbReference type="CDD" id="cd00082">
    <property type="entry name" value="HisKA"/>
    <property type="match status" value="1"/>
</dbReference>
<dbReference type="GO" id="GO:0005524">
    <property type="term" value="F:ATP binding"/>
    <property type="evidence" value="ECO:0007669"/>
    <property type="project" value="UniProtKB-KW"/>
</dbReference>
<dbReference type="InterPro" id="IPR004358">
    <property type="entry name" value="Sig_transdc_His_kin-like_C"/>
</dbReference>
<dbReference type="PRINTS" id="PR00344">
    <property type="entry name" value="BCTRLSENSOR"/>
</dbReference>
<comment type="catalytic activity">
    <reaction evidence="1">
        <text>ATP + protein L-histidine = ADP + protein N-phospho-L-histidine.</text>
        <dbReference type="EC" id="2.7.13.3"/>
    </reaction>
</comment>
<dbReference type="PANTHER" id="PTHR43065">
    <property type="entry name" value="SENSOR HISTIDINE KINASE"/>
    <property type="match status" value="1"/>
</dbReference>
<dbReference type="EC" id="2.7.13.3" evidence="2"/>
<dbReference type="PANTHER" id="PTHR43065:SF50">
    <property type="entry name" value="HISTIDINE KINASE"/>
    <property type="match status" value="1"/>
</dbReference>
<dbReference type="Gene3D" id="3.30.565.10">
    <property type="entry name" value="Histidine kinase-like ATPase, C-terminal domain"/>
    <property type="match status" value="1"/>
</dbReference>
<evidence type="ECO:0000256" key="2">
    <source>
        <dbReference type="ARBA" id="ARBA00012438"/>
    </source>
</evidence>
<dbReference type="InterPro" id="IPR036097">
    <property type="entry name" value="HisK_dim/P_sf"/>
</dbReference>
<evidence type="ECO:0000256" key="4">
    <source>
        <dbReference type="SAM" id="Coils"/>
    </source>
</evidence>
<dbReference type="InterPro" id="IPR036890">
    <property type="entry name" value="HATPase_C_sf"/>
</dbReference>
<dbReference type="RefSeq" id="WP_386777172.1">
    <property type="nucleotide sequence ID" value="NZ_JBHRUG010000049.1"/>
</dbReference>
<evidence type="ECO:0000313" key="6">
    <source>
        <dbReference type="EMBL" id="MFC3286270.1"/>
    </source>
</evidence>
<feature type="domain" description="Histidine kinase" evidence="5">
    <location>
        <begin position="116"/>
        <end position="360"/>
    </location>
</feature>
<dbReference type="InterPro" id="IPR003594">
    <property type="entry name" value="HATPase_dom"/>
</dbReference>
<keyword evidence="7" id="KW-1185">Reference proteome</keyword>
<evidence type="ECO:0000259" key="5">
    <source>
        <dbReference type="PROSITE" id="PS50109"/>
    </source>
</evidence>
<proteinExistence type="predicted"/>
<evidence type="ECO:0000313" key="7">
    <source>
        <dbReference type="Proteomes" id="UP001595579"/>
    </source>
</evidence>
<dbReference type="EMBL" id="JBHRUG010000049">
    <property type="protein sequence ID" value="MFC3286270.1"/>
    <property type="molecule type" value="Genomic_DNA"/>
</dbReference>
<evidence type="ECO:0000256" key="3">
    <source>
        <dbReference type="ARBA" id="ARBA00022553"/>
    </source>
</evidence>